<keyword evidence="1" id="KW-0812">Transmembrane</keyword>
<feature type="domain" description="Protein-glutamine gamma-glutamyltransferase-like C-terminal" evidence="2">
    <location>
        <begin position="150"/>
        <end position="218"/>
    </location>
</feature>
<name>A0ABW2HCZ3_9MICO</name>
<sequence length="232" mass="24142">MTPARRRTALGFGVAVGVLLLFALGSALAPASVVTSLPRWESGIDAPEATTAPIEQPDVSDDVSAVDADTDTLSDVALTALEVLAVVGIGALVIVVVVRLARGIASRTPPEEEDAAEEQSVDAAAVAEVVRRARASIEVDDDANLVVVRCWEALEALAADAGIPRDASRTASEYVIDMLGALEVPAGPSRRLADLYATALFSDHHLPRTAVDEAVACLTEVEAAVQTGRVQR</sequence>
<gene>
    <name evidence="3" type="ORF">ACFQRL_04900</name>
</gene>
<evidence type="ECO:0000256" key="1">
    <source>
        <dbReference type="SAM" id="Phobius"/>
    </source>
</evidence>
<evidence type="ECO:0000259" key="2">
    <source>
        <dbReference type="Pfam" id="PF13559"/>
    </source>
</evidence>
<dbReference type="InterPro" id="IPR025403">
    <property type="entry name" value="TgpA-like_C"/>
</dbReference>
<dbReference type="Proteomes" id="UP001596507">
    <property type="component" value="Unassembled WGS sequence"/>
</dbReference>
<organism evidence="3 4">
    <name type="scientific">Microbacterium fluvii</name>
    <dbReference type="NCBI Taxonomy" id="415215"/>
    <lineage>
        <taxon>Bacteria</taxon>
        <taxon>Bacillati</taxon>
        <taxon>Actinomycetota</taxon>
        <taxon>Actinomycetes</taxon>
        <taxon>Micrococcales</taxon>
        <taxon>Microbacteriaceae</taxon>
        <taxon>Microbacterium</taxon>
    </lineage>
</organism>
<protein>
    <submittedName>
        <fullName evidence="3">DUF4129 domain-containing protein</fullName>
    </submittedName>
</protein>
<evidence type="ECO:0000313" key="3">
    <source>
        <dbReference type="EMBL" id="MFC7268297.1"/>
    </source>
</evidence>
<accession>A0ABW2HCZ3</accession>
<evidence type="ECO:0000313" key="4">
    <source>
        <dbReference type="Proteomes" id="UP001596507"/>
    </source>
</evidence>
<dbReference type="RefSeq" id="WP_262873207.1">
    <property type="nucleotide sequence ID" value="NZ_BAABKW010000005.1"/>
</dbReference>
<comment type="caution">
    <text evidence="3">The sequence shown here is derived from an EMBL/GenBank/DDBJ whole genome shotgun (WGS) entry which is preliminary data.</text>
</comment>
<keyword evidence="4" id="KW-1185">Reference proteome</keyword>
<dbReference type="EMBL" id="JBHTBE010000001">
    <property type="protein sequence ID" value="MFC7268297.1"/>
    <property type="molecule type" value="Genomic_DNA"/>
</dbReference>
<keyword evidence="1" id="KW-1133">Transmembrane helix</keyword>
<keyword evidence="1" id="KW-0472">Membrane</keyword>
<dbReference type="Pfam" id="PF13559">
    <property type="entry name" value="DUF4129"/>
    <property type="match status" value="1"/>
</dbReference>
<reference evidence="4" key="1">
    <citation type="journal article" date="2019" name="Int. J. Syst. Evol. Microbiol.">
        <title>The Global Catalogue of Microorganisms (GCM) 10K type strain sequencing project: providing services to taxonomists for standard genome sequencing and annotation.</title>
        <authorList>
            <consortium name="The Broad Institute Genomics Platform"/>
            <consortium name="The Broad Institute Genome Sequencing Center for Infectious Disease"/>
            <person name="Wu L."/>
            <person name="Ma J."/>
        </authorList>
    </citation>
    <scope>NUCLEOTIDE SEQUENCE [LARGE SCALE GENOMIC DNA]</scope>
    <source>
        <strain evidence="4">CGMCC 1.15772</strain>
    </source>
</reference>
<feature type="transmembrane region" description="Helical" evidence="1">
    <location>
        <begin position="76"/>
        <end position="98"/>
    </location>
</feature>
<proteinExistence type="predicted"/>